<dbReference type="PRINTS" id="PR01955">
    <property type="entry name" value="LANCFRANKIA"/>
</dbReference>
<feature type="binding site" evidence="1">
    <location>
        <position position="323"/>
    </location>
    <ligand>
        <name>Zn(2+)</name>
        <dbReference type="ChEBI" id="CHEBI:29105"/>
    </ligand>
</feature>
<gene>
    <name evidence="2" type="primary">nisC</name>
    <name evidence="2" type="ORF">RIdsm_01280</name>
</gene>
<protein>
    <submittedName>
        <fullName evidence="2">Nisin biosynthesis protein NisC</fullName>
    </submittedName>
</protein>
<sequence length="401" mass="43330">MLTETGAALPPQETHDSAARLAREALHLFAATPQSRDMPWDPGPMVLADHARLEAGQLETTSAAWLERIPAPPGPFSVFAGHAGLVMGLWHLSRAGLPDQAVMKRTHARLRDELLLASRRAGWARPVRDWYDYDLVTGPAGLLLSMLPDGAVEAEQLAPVVAHLVGLLEAEDLAGLRPDGCGADAQRRWNLGRVNLGLAHGVPGVIAALSGYIRRYAPEDERVYMALERATGWLIAQAHRDRRGLTTWAPGSEAGLPDPAPASHREAWCYGAPANAWVIWEAGDVLDRPAFRSFALETFHAYASRFDPAFHLDRDPLERLAICHGAAGIMLIADAFVRHAGFAPAEALRGATRELVEPRLGDVPAMMVANPTMLSGASGILSAIFTIQGGRRDWLSALGLR</sequence>
<accession>A0A5P3A9V4</accession>
<proteinExistence type="predicted"/>
<name>A0A5P3A9V4_9RHOB</name>
<dbReference type="PRINTS" id="PR01950">
    <property type="entry name" value="LANCSUPER"/>
</dbReference>
<dbReference type="GO" id="GO:0046872">
    <property type="term" value="F:metal ion binding"/>
    <property type="evidence" value="ECO:0007669"/>
    <property type="project" value="UniProtKB-KW"/>
</dbReference>
<dbReference type="RefSeq" id="WP_057814604.1">
    <property type="nucleotide sequence ID" value="NZ_CP031598.1"/>
</dbReference>
<feature type="binding site" evidence="1">
    <location>
        <position position="269"/>
    </location>
    <ligand>
        <name>Zn(2+)</name>
        <dbReference type="ChEBI" id="CHEBI:29105"/>
    </ligand>
</feature>
<keyword evidence="1" id="KW-0479">Metal-binding</keyword>
<dbReference type="InterPro" id="IPR007822">
    <property type="entry name" value="LANC-like"/>
</dbReference>
<dbReference type="EMBL" id="CP031598">
    <property type="protein sequence ID" value="QEW25493.1"/>
    <property type="molecule type" value="Genomic_DNA"/>
</dbReference>
<keyword evidence="1" id="KW-0862">Zinc</keyword>
<dbReference type="SMART" id="SM01260">
    <property type="entry name" value="LANC_like"/>
    <property type="match status" value="1"/>
</dbReference>
<evidence type="ECO:0000256" key="1">
    <source>
        <dbReference type="PIRSR" id="PIRSR607822-1"/>
    </source>
</evidence>
<dbReference type="SUPFAM" id="SSF158745">
    <property type="entry name" value="LanC-like"/>
    <property type="match status" value="1"/>
</dbReference>
<dbReference type="KEGG" id="rid:RIdsm_01280"/>
<dbReference type="GO" id="GO:0031179">
    <property type="term" value="P:peptide modification"/>
    <property type="evidence" value="ECO:0007669"/>
    <property type="project" value="InterPro"/>
</dbReference>
<evidence type="ECO:0000313" key="2">
    <source>
        <dbReference type="EMBL" id="QEW25493.1"/>
    </source>
</evidence>
<dbReference type="Pfam" id="PF05147">
    <property type="entry name" value="LANC_like"/>
    <property type="match status" value="1"/>
</dbReference>
<reference evidence="2 3" key="1">
    <citation type="submission" date="2018-08" db="EMBL/GenBank/DDBJ databases">
        <title>Genetic Globetrotter - A new plasmid hitch-hiking vast phylogenetic and geographic distances.</title>
        <authorList>
            <person name="Vollmers J."/>
            <person name="Petersen J."/>
        </authorList>
    </citation>
    <scope>NUCLEOTIDE SEQUENCE [LARGE SCALE GENOMIC DNA]</scope>
    <source>
        <strain evidence="2 3">DSM 26383</strain>
    </source>
</reference>
<dbReference type="Proteomes" id="UP000325785">
    <property type="component" value="Chromosome"/>
</dbReference>
<dbReference type="OrthoDB" id="9148343at2"/>
<organism evidence="2 3">
    <name type="scientific">Roseovarius indicus</name>
    <dbReference type="NCBI Taxonomy" id="540747"/>
    <lineage>
        <taxon>Bacteria</taxon>
        <taxon>Pseudomonadati</taxon>
        <taxon>Pseudomonadota</taxon>
        <taxon>Alphaproteobacteria</taxon>
        <taxon>Rhodobacterales</taxon>
        <taxon>Roseobacteraceae</taxon>
        <taxon>Roseovarius</taxon>
    </lineage>
</organism>
<dbReference type="Gene3D" id="1.50.10.20">
    <property type="match status" value="1"/>
</dbReference>
<dbReference type="AlphaFoldDB" id="A0A5P3A9V4"/>
<feature type="binding site" evidence="1">
    <location>
        <position position="324"/>
    </location>
    <ligand>
        <name>Zn(2+)</name>
        <dbReference type="ChEBI" id="CHEBI:29105"/>
    </ligand>
</feature>
<evidence type="ECO:0000313" key="3">
    <source>
        <dbReference type="Proteomes" id="UP000325785"/>
    </source>
</evidence>